<evidence type="ECO:0000313" key="3">
    <source>
        <dbReference type="Proteomes" id="UP000001031"/>
    </source>
</evidence>
<feature type="transmembrane region" description="Helical" evidence="1">
    <location>
        <begin position="120"/>
        <end position="142"/>
    </location>
</feature>
<protein>
    <submittedName>
        <fullName evidence="2">Uncharacterized protein</fullName>
    </submittedName>
</protein>
<dbReference type="PaxDb" id="349741-Amuc_1181"/>
<dbReference type="EMBL" id="CP001071">
    <property type="protein sequence ID" value="ACD05006.1"/>
    <property type="molecule type" value="Genomic_DNA"/>
</dbReference>
<evidence type="ECO:0000256" key="1">
    <source>
        <dbReference type="SAM" id="Phobius"/>
    </source>
</evidence>
<keyword evidence="3" id="KW-1185">Reference proteome</keyword>
<sequence>MEFYYNSNMATRTEWKCPACGALLAMEDVNMAADMVLCRSCNKISKFSEIVQEERDEEILDSIPRRMSVTKTARGLEITYKKPKGAGLFLLMFSVFWNSVTCVALFAVMREMSCENLFGLLFLIPFVLVGAGTFAGAFYVLFGRMTLILTPGRGELFRGVGNLGRRQHFLLEKGSRISIEASSMRRNDEVLDKVVVGLPDGKTFEFGTGIEEVEAQQYIAALLRKMRG</sequence>
<keyword evidence="1" id="KW-1133">Transmembrane helix</keyword>
<reference evidence="3" key="1">
    <citation type="journal article" date="2011" name="PLoS ONE">
        <title>The genome of Akkermansia muciniphila, a dedicated intestinal mucin degrader, and its use in exploring intestinal metagenomes.</title>
        <authorList>
            <person name="van Passel M.W."/>
            <person name="Kant R."/>
            <person name="Zoetendal E.G."/>
            <person name="Plugge C.M."/>
            <person name="Derrien M."/>
            <person name="Malfatti S.A."/>
            <person name="Chain P.S."/>
            <person name="Woyke T."/>
            <person name="Palva A."/>
            <person name="de Vos W.M."/>
            <person name="Smidt H."/>
        </authorList>
    </citation>
    <scope>NUCLEOTIDE SEQUENCE [LARGE SCALE GENOMIC DNA]</scope>
    <source>
        <strain evidence="3">ATCC BAA-835 / DSM 22959 / JCM 33894 / BCRC 81048 / CCUG 64013 / CIP 107961 / Muc</strain>
    </source>
</reference>
<evidence type="ECO:0000313" key="2">
    <source>
        <dbReference type="EMBL" id="ACD05006.1"/>
    </source>
</evidence>
<dbReference type="HOGENOM" id="CLU_1212727_0_0_0"/>
<name>B2URC1_AKKM8</name>
<dbReference type="STRING" id="349741.Amuc_1181"/>
<proteinExistence type="predicted"/>
<dbReference type="AlphaFoldDB" id="B2URC1"/>
<gene>
    <name evidence="2" type="ordered locus">Amuc_1181</name>
</gene>
<keyword evidence="1" id="KW-0812">Transmembrane</keyword>
<organism evidence="2 3">
    <name type="scientific">Akkermansia muciniphila (strain ATCC BAA-835 / DSM 22959 / JCM 33894 / BCRC 81048 / CCUG 64013 / CIP 107961 / Muc)</name>
    <dbReference type="NCBI Taxonomy" id="349741"/>
    <lineage>
        <taxon>Bacteria</taxon>
        <taxon>Pseudomonadati</taxon>
        <taxon>Verrucomicrobiota</taxon>
        <taxon>Verrucomicrobiia</taxon>
        <taxon>Verrucomicrobiales</taxon>
        <taxon>Akkermansiaceae</taxon>
        <taxon>Akkermansia</taxon>
    </lineage>
</organism>
<dbReference type="Proteomes" id="UP000001031">
    <property type="component" value="Chromosome"/>
</dbReference>
<accession>B2URC1</accession>
<dbReference type="KEGG" id="amu:Amuc_1181"/>
<keyword evidence="1" id="KW-0472">Membrane</keyword>
<feature type="transmembrane region" description="Helical" evidence="1">
    <location>
        <begin position="88"/>
        <end position="108"/>
    </location>
</feature>